<evidence type="ECO:0000313" key="2">
    <source>
        <dbReference type="EMBL" id="MBA5628551.1"/>
    </source>
</evidence>
<dbReference type="GO" id="GO:0003746">
    <property type="term" value="F:translation elongation factor activity"/>
    <property type="evidence" value="ECO:0007669"/>
    <property type="project" value="UniProtKB-KW"/>
</dbReference>
<organism evidence="2 3">
    <name type="scientific">Moheibacter lacus</name>
    <dbReference type="NCBI Taxonomy" id="2745851"/>
    <lineage>
        <taxon>Bacteria</taxon>
        <taxon>Pseudomonadati</taxon>
        <taxon>Bacteroidota</taxon>
        <taxon>Flavobacteriia</taxon>
        <taxon>Flavobacteriales</taxon>
        <taxon>Weeksellaceae</taxon>
        <taxon>Moheibacter</taxon>
    </lineage>
</organism>
<accession>A0A838ZFP7</accession>
<dbReference type="GO" id="GO:0006354">
    <property type="term" value="P:DNA-templated transcription elongation"/>
    <property type="evidence" value="ECO:0007669"/>
    <property type="project" value="TreeGrafter"/>
</dbReference>
<dbReference type="GO" id="GO:0003677">
    <property type="term" value="F:DNA binding"/>
    <property type="evidence" value="ECO:0007669"/>
    <property type="project" value="InterPro"/>
</dbReference>
<dbReference type="AlphaFoldDB" id="A0A838ZFP7"/>
<keyword evidence="2" id="KW-0251">Elongation factor</keyword>
<gene>
    <name evidence="2" type="ORF">HU137_02060</name>
</gene>
<dbReference type="Pfam" id="PF01272">
    <property type="entry name" value="GreA_GreB"/>
    <property type="match status" value="1"/>
</dbReference>
<dbReference type="Gene3D" id="3.10.50.30">
    <property type="entry name" value="Transcription elongation factor, GreA/GreB, C-terminal domain"/>
    <property type="match status" value="1"/>
</dbReference>
<dbReference type="InterPro" id="IPR001437">
    <property type="entry name" value="Tscrpt_elong_fac_GreA/B_C"/>
</dbReference>
<evidence type="ECO:0000313" key="3">
    <source>
        <dbReference type="Proteomes" id="UP000552241"/>
    </source>
</evidence>
<reference evidence="2 3" key="1">
    <citation type="submission" date="2020-07" db="EMBL/GenBank/DDBJ databases">
        <title>Moheibacter lacus sp. nov., a member of the family Flavobacteriaceae isolated from freshwater lake sediment.</title>
        <authorList>
            <person name="Liu Y."/>
        </authorList>
    </citation>
    <scope>NUCLEOTIDE SEQUENCE [LARGE SCALE GENOMIC DNA]</scope>
    <source>
        <strain evidence="2 3">BDHS18</strain>
    </source>
</reference>
<dbReference type="GO" id="GO:0070063">
    <property type="term" value="F:RNA polymerase binding"/>
    <property type="evidence" value="ECO:0007669"/>
    <property type="project" value="InterPro"/>
</dbReference>
<keyword evidence="2" id="KW-0648">Protein biosynthesis</keyword>
<dbReference type="InterPro" id="IPR023459">
    <property type="entry name" value="Tscrpt_elong_fac_GreA/B_fam"/>
</dbReference>
<dbReference type="InterPro" id="IPR036953">
    <property type="entry name" value="GreA/GreB_C_sf"/>
</dbReference>
<dbReference type="PANTHER" id="PTHR30437">
    <property type="entry name" value="TRANSCRIPTION ELONGATION FACTOR GREA"/>
    <property type="match status" value="1"/>
</dbReference>
<dbReference type="PIRSF" id="PIRSF006092">
    <property type="entry name" value="GreA_GreB"/>
    <property type="match status" value="1"/>
</dbReference>
<keyword evidence="3" id="KW-1185">Reference proteome</keyword>
<sequence length="130" mass="14679">MKLKPIIELADYQILRNLIKRNQDQKVLKEAKQLSDELDRAIVIKNEELNPKIIRIGSEIEIEEAKSKRKMKIQLVLPEEANLPAGKVSLLAPLGVALIGFSENDEVNWEMPGGSTMIKILNVSNEHLVE</sequence>
<comment type="caution">
    <text evidence="2">The sequence shown here is derived from an EMBL/GenBank/DDBJ whole genome shotgun (WGS) entry which is preliminary data.</text>
</comment>
<dbReference type="SUPFAM" id="SSF54534">
    <property type="entry name" value="FKBP-like"/>
    <property type="match status" value="1"/>
</dbReference>
<protein>
    <submittedName>
        <fullName evidence="2">GreA/GreB family elongation factor</fullName>
    </submittedName>
</protein>
<dbReference type="PANTHER" id="PTHR30437:SF5">
    <property type="entry name" value="REGULATOR OF NUCLEOSIDE DIPHOSPHATE KINASE"/>
    <property type="match status" value="1"/>
</dbReference>
<dbReference type="Proteomes" id="UP000552241">
    <property type="component" value="Unassembled WGS sequence"/>
</dbReference>
<dbReference type="EMBL" id="JACDZE010000001">
    <property type="protein sequence ID" value="MBA5628551.1"/>
    <property type="molecule type" value="Genomic_DNA"/>
</dbReference>
<name>A0A838ZFP7_9FLAO</name>
<evidence type="ECO:0000259" key="1">
    <source>
        <dbReference type="Pfam" id="PF01272"/>
    </source>
</evidence>
<dbReference type="GO" id="GO:0032784">
    <property type="term" value="P:regulation of DNA-templated transcription elongation"/>
    <property type="evidence" value="ECO:0007669"/>
    <property type="project" value="InterPro"/>
</dbReference>
<feature type="domain" description="Transcription elongation factor GreA/GreB C-terminal" evidence="1">
    <location>
        <begin position="52"/>
        <end position="124"/>
    </location>
</feature>
<proteinExistence type="predicted"/>
<dbReference type="RefSeq" id="WP_182042145.1">
    <property type="nucleotide sequence ID" value="NZ_JACDZE010000001.1"/>
</dbReference>